<organism evidence="1 2">
    <name type="scientific">Ancylostoma duodenale</name>
    <dbReference type="NCBI Taxonomy" id="51022"/>
    <lineage>
        <taxon>Eukaryota</taxon>
        <taxon>Metazoa</taxon>
        <taxon>Ecdysozoa</taxon>
        <taxon>Nematoda</taxon>
        <taxon>Chromadorea</taxon>
        <taxon>Rhabditida</taxon>
        <taxon>Rhabditina</taxon>
        <taxon>Rhabditomorpha</taxon>
        <taxon>Strongyloidea</taxon>
        <taxon>Ancylostomatidae</taxon>
        <taxon>Ancylostomatinae</taxon>
        <taxon>Ancylostoma</taxon>
    </lineage>
</organism>
<accession>A0A0C2CML2</accession>
<dbReference type="AlphaFoldDB" id="A0A0C2CML2"/>
<gene>
    <name evidence="1" type="ORF">ANCDUO_18946</name>
</gene>
<dbReference type="Proteomes" id="UP000054047">
    <property type="component" value="Unassembled WGS sequence"/>
</dbReference>
<keyword evidence="2" id="KW-1185">Reference proteome</keyword>
<evidence type="ECO:0000313" key="2">
    <source>
        <dbReference type="Proteomes" id="UP000054047"/>
    </source>
</evidence>
<protein>
    <submittedName>
        <fullName evidence="1">Uncharacterized protein</fullName>
    </submittedName>
</protein>
<name>A0A0C2CML2_9BILA</name>
<dbReference type="EMBL" id="KN748062">
    <property type="protein sequence ID" value="KIH50972.1"/>
    <property type="molecule type" value="Genomic_DNA"/>
</dbReference>
<evidence type="ECO:0000313" key="1">
    <source>
        <dbReference type="EMBL" id="KIH50972.1"/>
    </source>
</evidence>
<reference evidence="1 2" key="1">
    <citation type="submission" date="2013-12" db="EMBL/GenBank/DDBJ databases">
        <title>Draft genome of the parsitic nematode Ancylostoma duodenale.</title>
        <authorList>
            <person name="Mitreva M."/>
        </authorList>
    </citation>
    <scope>NUCLEOTIDE SEQUENCE [LARGE SCALE GENOMIC DNA]</scope>
    <source>
        <strain evidence="1 2">Zhejiang</strain>
    </source>
</reference>
<sequence length="73" mass="7697">MLLRLHSKTVANGCCQWRVVVSFRVGLKKTVTGKGAAVGLNGGFVHTVQLGANCLPGTECQAWNEINAAITAE</sequence>
<proteinExistence type="predicted"/>